<dbReference type="PROSITE" id="PS50088">
    <property type="entry name" value="ANK_REPEAT"/>
    <property type="match status" value="2"/>
</dbReference>
<comment type="caution">
    <text evidence="20">The sequence shown here is derived from an EMBL/GenBank/DDBJ whole genome shotgun (WGS) entry which is preliminary data.</text>
</comment>
<feature type="repeat" description="ANK" evidence="15">
    <location>
        <begin position="259"/>
        <end position="291"/>
    </location>
</feature>
<evidence type="ECO:0000256" key="15">
    <source>
        <dbReference type="PROSITE-ProRule" id="PRU00023"/>
    </source>
</evidence>
<dbReference type="InterPro" id="IPR002110">
    <property type="entry name" value="Ankyrin_rpt"/>
</dbReference>
<keyword evidence="3" id="KW-1003">Cell membrane</keyword>
<keyword evidence="15" id="KW-0040">ANK repeat</keyword>
<dbReference type="GO" id="GO:0004672">
    <property type="term" value="F:protein kinase activity"/>
    <property type="evidence" value="ECO:0007669"/>
    <property type="project" value="InterPro"/>
</dbReference>
<dbReference type="InterPro" id="IPR036770">
    <property type="entry name" value="Ankyrin_rpt-contain_sf"/>
</dbReference>
<dbReference type="InterPro" id="IPR024862">
    <property type="entry name" value="TRPV"/>
</dbReference>
<keyword evidence="2" id="KW-0813">Transport</keyword>
<evidence type="ECO:0000256" key="17">
    <source>
        <dbReference type="SAM" id="MobiDB-lite"/>
    </source>
</evidence>
<dbReference type="InterPro" id="IPR017441">
    <property type="entry name" value="Protein_kinase_ATP_BS"/>
</dbReference>
<evidence type="ECO:0000256" key="14">
    <source>
        <dbReference type="ARBA" id="ARBA00023303"/>
    </source>
</evidence>
<dbReference type="SUPFAM" id="SSF56112">
    <property type="entry name" value="Protein kinase-like (PK-like)"/>
    <property type="match status" value="1"/>
</dbReference>
<sequence>MGDASADQDAKGAGQGVINQTQKSSNELYKYVDLNGGGCLVEAFRRAQASKNFSEVEELIEGFREKFLYNDGAGKDVDIEELIQWRLKSRKVQKPSKRENPLKACFTKCSSRVEDTIEAVGTTDQYALNENFALSRTRFVCWDINQRAAVGENVLHLCFLNATRVHYDIAKMIIKKFPPLVNDIYISDEYYGESALHMAIVNENQHMVHILCKNGANLHERAYGAFFCPEDQQKSRKDRAGLENIAVTDETNYESNTYWGEYPLSFAACLGLEDMVRYLLAKGACPNKQDTNGNTVLHMMVIQNKMDMYDLIFDYGCHCACLCGKPLNTVVNNKGLTPLTLAAKLARKELTTEGQINEKCAFNLITHEESVSHLVLFDGILHNLLKEKWRRACRSRFYWLLALYVIFLITLSVAVLLRPLDDLNCDDHAKNSSSMSINSSLTLEISNTSSCDPCFLLNAIKNDSTQQCCLDKGACKQNLTIDSNCKLESILEQKRFPFDDVAMFLVTLGYDDKSIQENLFTRWFSAGLGLIILSLGEYEELYEQVAHSNSPVKILGLIVFFLFMILGALLIVNMLIAMMGNTYLKVAETEKEWTRQWARIVLAVERMLTPKQRLAAQKLYSQSVGSSGERALIMRLRKHEDHQQTQVSNDPKQRAKAKVKNSVPLPRKDYDWLDTTASYRENSNDEADKFGDSVAMAEFNFASMDCTLIGKARLARLHRAWTEPDLKRLCTAKRKKICLSTPQSVEKAKVETEKKEKHITKTETSASSCKPEPIRHKKTRRGKRKPRPKGLAAYEMGDPLGSGGFGEVFAARRKKDNLPVAIKFVNKSRVKNYREINGKQFPAEAYFQRHVRHPNVIQLLDIFTNEDNFVFVLERPEDSADLFDYIDACDGLIEDEGRELFTHILEAAIQCEEQGVLHQDIKPENIIIDMNKMEAKLTDFGLACDAQDQPFRRFAGTQHYCPPEFYSHRYFYGNHATVWQLGFLLAEMLSGEMPYVKPRMALYMRPSIPKFVSNGMKFEL</sequence>
<dbReference type="Gene3D" id="3.30.200.20">
    <property type="entry name" value="Phosphorylase Kinase, domain 1"/>
    <property type="match status" value="1"/>
</dbReference>
<dbReference type="GO" id="GO:0098703">
    <property type="term" value="P:calcium ion import across plasma membrane"/>
    <property type="evidence" value="ECO:0007669"/>
    <property type="project" value="TreeGrafter"/>
</dbReference>
<dbReference type="PANTHER" id="PTHR10582">
    <property type="entry name" value="TRANSIENT RECEPTOR POTENTIAL ION CHANNEL PROTEIN"/>
    <property type="match status" value="1"/>
</dbReference>
<evidence type="ECO:0000256" key="3">
    <source>
        <dbReference type="ARBA" id="ARBA00022475"/>
    </source>
</evidence>
<dbReference type="SMART" id="SM00248">
    <property type="entry name" value="ANK"/>
    <property type="match status" value="5"/>
</dbReference>
<dbReference type="GO" id="GO:0005524">
    <property type="term" value="F:ATP binding"/>
    <property type="evidence" value="ECO:0007669"/>
    <property type="project" value="UniProtKB-UniRule"/>
</dbReference>
<evidence type="ECO:0000256" key="6">
    <source>
        <dbReference type="ARBA" id="ARBA00022692"/>
    </source>
</evidence>
<keyword evidence="5" id="KW-0107">Calcium channel</keyword>
<feature type="region of interest" description="Disordered" evidence="17">
    <location>
        <begin position="640"/>
        <end position="660"/>
    </location>
</feature>
<keyword evidence="11 18" id="KW-1133">Transmembrane helix</keyword>
<protein>
    <submittedName>
        <fullName evidence="20">Serine/threonine-protein kinase pim-1</fullName>
    </submittedName>
</protein>
<keyword evidence="4" id="KW-0109">Calcium transport</keyword>
<evidence type="ECO:0000256" key="16">
    <source>
        <dbReference type="PROSITE-ProRule" id="PRU10141"/>
    </source>
</evidence>
<keyword evidence="20" id="KW-0418">Kinase</keyword>
<evidence type="ECO:0000256" key="5">
    <source>
        <dbReference type="ARBA" id="ARBA00022673"/>
    </source>
</evidence>
<feature type="transmembrane region" description="Helical" evidence="18">
    <location>
        <begin position="555"/>
        <end position="576"/>
    </location>
</feature>
<feature type="region of interest" description="Disordered" evidence="17">
    <location>
        <begin position="749"/>
        <end position="793"/>
    </location>
</feature>
<evidence type="ECO:0000313" key="20">
    <source>
        <dbReference type="EMBL" id="PFX29787.1"/>
    </source>
</evidence>
<feature type="compositionally biased region" description="Basic residues" evidence="17">
    <location>
        <begin position="775"/>
        <end position="788"/>
    </location>
</feature>
<keyword evidence="14" id="KW-0407">Ion channel</keyword>
<name>A0A2B4SMP7_STYPI</name>
<accession>A0A2B4SMP7</accession>
<keyword evidence="7" id="KW-0677">Repeat</keyword>
<evidence type="ECO:0000256" key="2">
    <source>
        <dbReference type="ARBA" id="ARBA00022448"/>
    </source>
</evidence>
<dbReference type="Pfam" id="PF12796">
    <property type="entry name" value="Ank_2"/>
    <property type="match status" value="1"/>
</dbReference>
<dbReference type="InterPro" id="IPR005821">
    <property type="entry name" value="Ion_trans_dom"/>
</dbReference>
<evidence type="ECO:0000256" key="1">
    <source>
        <dbReference type="ARBA" id="ARBA00004651"/>
    </source>
</evidence>
<keyword evidence="9" id="KW-0106">Calcium</keyword>
<keyword evidence="8 16" id="KW-0547">Nucleotide-binding</keyword>
<dbReference type="InterPro" id="IPR000719">
    <property type="entry name" value="Prot_kinase_dom"/>
</dbReference>
<evidence type="ECO:0000256" key="10">
    <source>
        <dbReference type="ARBA" id="ARBA00022840"/>
    </source>
</evidence>
<dbReference type="OrthoDB" id="10252171at2759"/>
<feature type="transmembrane region" description="Helical" evidence="18">
    <location>
        <begin position="397"/>
        <end position="417"/>
    </location>
</feature>
<dbReference type="SMART" id="SM00220">
    <property type="entry name" value="S_TKc"/>
    <property type="match status" value="1"/>
</dbReference>
<keyword evidence="6 18" id="KW-0812">Transmembrane</keyword>
<evidence type="ECO:0000256" key="18">
    <source>
        <dbReference type="SAM" id="Phobius"/>
    </source>
</evidence>
<comment type="subcellular location">
    <subcellularLocation>
        <location evidence="1">Cell membrane</location>
        <topology evidence="1">Multi-pass membrane protein</topology>
    </subcellularLocation>
</comment>
<feature type="binding site" evidence="16">
    <location>
        <position position="823"/>
    </location>
    <ligand>
        <name>ATP</name>
        <dbReference type="ChEBI" id="CHEBI:30616"/>
    </ligand>
</feature>
<evidence type="ECO:0000256" key="12">
    <source>
        <dbReference type="ARBA" id="ARBA00023065"/>
    </source>
</evidence>
<dbReference type="PROSITE" id="PS50011">
    <property type="entry name" value="PROTEIN_KINASE_DOM"/>
    <property type="match status" value="1"/>
</dbReference>
<dbReference type="Gene3D" id="1.25.40.20">
    <property type="entry name" value="Ankyrin repeat-containing domain"/>
    <property type="match status" value="1"/>
</dbReference>
<evidence type="ECO:0000256" key="4">
    <source>
        <dbReference type="ARBA" id="ARBA00022568"/>
    </source>
</evidence>
<dbReference type="AlphaFoldDB" id="A0A2B4SMP7"/>
<reference evidence="21" key="1">
    <citation type="journal article" date="2017" name="bioRxiv">
        <title>Comparative analysis of the genomes of Stylophora pistillata and Acropora digitifera provides evidence for extensive differences between species of corals.</title>
        <authorList>
            <person name="Voolstra C.R."/>
            <person name="Li Y."/>
            <person name="Liew Y.J."/>
            <person name="Baumgarten S."/>
            <person name="Zoccola D."/>
            <person name="Flot J.-F."/>
            <person name="Tambutte S."/>
            <person name="Allemand D."/>
            <person name="Aranda M."/>
        </authorList>
    </citation>
    <scope>NUCLEOTIDE SEQUENCE [LARGE SCALE GENOMIC DNA]</scope>
</reference>
<dbReference type="SUPFAM" id="SSF48403">
    <property type="entry name" value="Ankyrin repeat"/>
    <property type="match status" value="1"/>
</dbReference>
<keyword evidence="21" id="KW-1185">Reference proteome</keyword>
<keyword evidence="10 16" id="KW-0067">ATP-binding</keyword>
<keyword evidence="20" id="KW-0808">Transferase</keyword>
<dbReference type="InterPro" id="IPR011009">
    <property type="entry name" value="Kinase-like_dom_sf"/>
</dbReference>
<dbReference type="PANTHER" id="PTHR10582:SF28">
    <property type="entry name" value="NANCHUNG, ISOFORM B"/>
    <property type="match status" value="1"/>
</dbReference>
<evidence type="ECO:0000256" key="11">
    <source>
        <dbReference type="ARBA" id="ARBA00022989"/>
    </source>
</evidence>
<evidence type="ECO:0000256" key="7">
    <source>
        <dbReference type="ARBA" id="ARBA00022737"/>
    </source>
</evidence>
<dbReference type="Pfam" id="PF00023">
    <property type="entry name" value="Ank"/>
    <property type="match status" value="1"/>
</dbReference>
<evidence type="ECO:0000256" key="13">
    <source>
        <dbReference type="ARBA" id="ARBA00023136"/>
    </source>
</evidence>
<dbReference type="GO" id="GO:0005262">
    <property type="term" value="F:calcium channel activity"/>
    <property type="evidence" value="ECO:0007669"/>
    <property type="project" value="UniProtKB-KW"/>
</dbReference>
<dbReference type="Proteomes" id="UP000225706">
    <property type="component" value="Unassembled WGS sequence"/>
</dbReference>
<evidence type="ECO:0000256" key="8">
    <source>
        <dbReference type="ARBA" id="ARBA00022741"/>
    </source>
</evidence>
<feature type="domain" description="Protein kinase" evidence="19">
    <location>
        <begin position="794"/>
        <end position="1020"/>
    </location>
</feature>
<dbReference type="STRING" id="50429.A0A2B4SMP7"/>
<dbReference type="PROSITE" id="PS50297">
    <property type="entry name" value="ANK_REP_REGION"/>
    <property type="match status" value="1"/>
</dbReference>
<organism evidence="20 21">
    <name type="scientific">Stylophora pistillata</name>
    <name type="common">Smooth cauliflower coral</name>
    <dbReference type="NCBI Taxonomy" id="50429"/>
    <lineage>
        <taxon>Eukaryota</taxon>
        <taxon>Metazoa</taxon>
        <taxon>Cnidaria</taxon>
        <taxon>Anthozoa</taxon>
        <taxon>Hexacorallia</taxon>
        <taxon>Scleractinia</taxon>
        <taxon>Astrocoeniina</taxon>
        <taxon>Pocilloporidae</taxon>
        <taxon>Stylophora</taxon>
    </lineage>
</organism>
<dbReference type="EMBL" id="LSMT01000060">
    <property type="protein sequence ID" value="PFX29787.1"/>
    <property type="molecule type" value="Genomic_DNA"/>
</dbReference>
<dbReference type="Pfam" id="PF00520">
    <property type="entry name" value="Ion_trans"/>
    <property type="match status" value="1"/>
</dbReference>
<keyword evidence="13 18" id="KW-0472">Membrane</keyword>
<dbReference type="GO" id="GO:0005886">
    <property type="term" value="C:plasma membrane"/>
    <property type="evidence" value="ECO:0007669"/>
    <property type="project" value="UniProtKB-SubCell"/>
</dbReference>
<dbReference type="PROSITE" id="PS00107">
    <property type="entry name" value="PROTEIN_KINASE_ATP"/>
    <property type="match status" value="1"/>
</dbReference>
<dbReference type="Pfam" id="PF00069">
    <property type="entry name" value="Pkinase"/>
    <property type="match status" value="1"/>
</dbReference>
<evidence type="ECO:0000313" key="21">
    <source>
        <dbReference type="Proteomes" id="UP000225706"/>
    </source>
</evidence>
<evidence type="ECO:0000259" key="19">
    <source>
        <dbReference type="PROSITE" id="PS50011"/>
    </source>
</evidence>
<dbReference type="InterPro" id="IPR008271">
    <property type="entry name" value="Ser/Thr_kinase_AS"/>
</dbReference>
<dbReference type="PROSITE" id="PS00108">
    <property type="entry name" value="PROTEIN_KINASE_ST"/>
    <property type="match status" value="1"/>
</dbReference>
<proteinExistence type="predicted"/>
<feature type="compositionally biased region" description="Basic and acidic residues" evidence="17">
    <location>
        <begin position="749"/>
        <end position="761"/>
    </location>
</feature>
<gene>
    <name evidence="20" type="primary">PIM1</name>
    <name evidence="20" type="ORF">AWC38_SpisGene5396</name>
</gene>
<dbReference type="Gene3D" id="1.10.510.10">
    <property type="entry name" value="Transferase(Phosphotransferase) domain 1"/>
    <property type="match status" value="1"/>
</dbReference>
<keyword evidence="12" id="KW-0406">Ion transport</keyword>
<evidence type="ECO:0000256" key="9">
    <source>
        <dbReference type="ARBA" id="ARBA00022837"/>
    </source>
</evidence>
<feature type="repeat" description="ANK" evidence="15">
    <location>
        <begin position="191"/>
        <end position="223"/>
    </location>
</feature>